<dbReference type="EMBL" id="JAJAGQ010000006">
    <property type="protein sequence ID" value="KAJ8560585.1"/>
    <property type="molecule type" value="Genomic_DNA"/>
</dbReference>
<organism evidence="1 2">
    <name type="scientific">Anisodus acutangulus</name>
    <dbReference type="NCBI Taxonomy" id="402998"/>
    <lineage>
        <taxon>Eukaryota</taxon>
        <taxon>Viridiplantae</taxon>
        <taxon>Streptophyta</taxon>
        <taxon>Embryophyta</taxon>
        <taxon>Tracheophyta</taxon>
        <taxon>Spermatophyta</taxon>
        <taxon>Magnoliopsida</taxon>
        <taxon>eudicotyledons</taxon>
        <taxon>Gunneridae</taxon>
        <taxon>Pentapetalae</taxon>
        <taxon>asterids</taxon>
        <taxon>lamiids</taxon>
        <taxon>Solanales</taxon>
        <taxon>Solanaceae</taxon>
        <taxon>Solanoideae</taxon>
        <taxon>Hyoscyameae</taxon>
        <taxon>Anisodus</taxon>
    </lineage>
</organism>
<sequence>MAHCSVGAKLLCTVLRPPLQDQTHLAALFLSMIWQRRVSISLDRALGGLSEKGFSVWAIQWESWNLLI</sequence>
<comment type="caution">
    <text evidence="1">The sequence shown here is derived from an EMBL/GenBank/DDBJ whole genome shotgun (WGS) entry which is preliminary data.</text>
</comment>
<dbReference type="Proteomes" id="UP001152561">
    <property type="component" value="Unassembled WGS sequence"/>
</dbReference>
<evidence type="ECO:0000313" key="1">
    <source>
        <dbReference type="EMBL" id="KAJ8560585.1"/>
    </source>
</evidence>
<name>A0A9Q1MHQ1_9SOLA</name>
<protein>
    <submittedName>
        <fullName evidence="1">Uncharacterized protein</fullName>
    </submittedName>
</protein>
<gene>
    <name evidence="1" type="ORF">K7X08_022445</name>
</gene>
<accession>A0A9Q1MHQ1</accession>
<keyword evidence="2" id="KW-1185">Reference proteome</keyword>
<reference evidence="2" key="1">
    <citation type="journal article" date="2023" name="Proc. Natl. Acad. Sci. U.S.A.">
        <title>Genomic and structural basis for evolution of tropane alkaloid biosynthesis.</title>
        <authorList>
            <person name="Wanga Y.-J."/>
            <person name="Taina T."/>
            <person name="Yua J.-Y."/>
            <person name="Lia J."/>
            <person name="Xua B."/>
            <person name="Chenc J."/>
            <person name="D'Auriad J.C."/>
            <person name="Huanga J.-P."/>
            <person name="Huanga S.-X."/>
        </authorList>
    </citation>
    <scope>NUCLEOTIDE SEQUENCE [LARGE SCALE GENOMIC DNA]</scope>
    <source>
        <strain evidence="2">cv. KIB-2019</strain>
    </source>
</reference>
<dbReference type="AlphaFoldDB" id="A0A9Q1MHQ1"/>
<evidence type="ECO:0000313" key="2">
    <source>
        <dbReference type="Proteomes" id="UP001152561"/>
    </source>
</evidence>
<proteinExistence type="predicted"/>